<dbReference type="RefSeq" id="WP_065128681.1">
    <property type="nucleotide sequence ID" value="NZ_KQ758903.1"/>
</dbReference>
<comment type="caution">
    <text evidence="12">The sequence shown here is derived from an EMBL/GenBank/DDBJ whole genome shotgun (WGS) entry which is preliminary data.</text>
</comment>
<keyword evidence="4" id="KW-0479">Metal-binding</keyword>
<evidence type="ECO:0000313" key="13">
    <source>
        <dbReference type="Proteomes" id="UP000053947"/>
    </source>
</evidence>
<dbReference type="OrthoDB" id="9803192at2"/>
<comment type="subcellular location">
    <subcellularLocation>
        <location evidence="1">Cell membrane</location>
    </subcellularLocation>
</comment>
<feature type="region of interest" description="Disordered" evidence="10">
    <location>
        <begin position="132"/>
        <end position="156"/>
    </location>
</feature>
<dbReference type="InterPro" id="IPR017900">
    <property type="entry name" value="4Fe4S_Fe_S_CS"/>
</dbReference>
<evidence type="ECO:0000256" key="1">
    <source>
        <dbReference type="ARBA" id="ARBA00004236"/>
    </source>
</evidence>
<keyword evidence="7" id="KW-0411">Iron-sulfur</keyword>
<dbReference type="STRING" id="1217799.DEALK_06360"/>
<keyword evidence="3" id="KW-0004">4Fe-4S</keyword>
<dbReference type="InterPro" id="IPR017896">
    <property type="entry name" value="4Fe4S_Fe-S-bd"/>
</dbReference>
<evidence type="ECO:0000256" key="4">
    <source>
        <dbReference type="ARBA" id="ARBA00022723"/>
    </source>
</evidence>
<dbReference type="NCBIfam" id="TIGR02486">
    <property type="entry name" value="RDH"/>
    <property type="match status" value="1"/>
</dbReference>
<sequence length="508" mass="56146">MSIFHSTVSRREFMKGLGLVSAGVGGAMAAAPAFHDLDELIQSSVSSRKRAWWVKEVDEPTVEIDWSLMQRHYNYSTQSAAVVAAYPGLERYNAEVATGPSPADRMKQNQPGYRLRDQALATANGIGNGALGDTNSNLKFGQKPVQTPEERGVPKWTGSAEEATLMLRAAMVFFGSAEIGTAAIDDHHQKLIGLTGENPSISYYDKQPPTTVTKPIVFSQTDSSFRFDDKTRITYLPNVPLYSVTYLIPQDSELNRMRPGTLGGVAQTRYRLREVPRACTQGFIQGLGYQSMLDEPYRAIPSNAGAVLGGLSENGRHSIMSISPEFGAFGGYFDLLTTLPLEHTKPIDAGIWRFCQSCGLCADLCPSSSIVKKGEGEPSWEVRTSNEPKAHILPWEGIRTAGEFHKLGRKTYWTDMPQCQLWVRRNMNGERCNVCWGNCVFNGANGAMIHQVVKATASITPIFNSFFSSMHPAMGYGMRTGEEIEEWWHMSLPAYGFDSTVYAKHMGY</sequence>
<name>A0A0W0GGX0_9CHLR</name>
<dbReference type="InterPro" id="IPR028894">
    <property type="entry name" value="RDH_dom"/>
</dbReference>
<dbReference type="InterPro" id="IPR006311">
    <property type="entry name" value="TAT_signal"/>
</dbReference>
<proteinExistence type="predicted"/>
<evidence type="ECO:0000256" key="9">
    <source>
        <dbReference type="ARBA" id="ARBA00029374"/>
    </source>
</evidence>
<evidence type="ECO:0000256" key="2">
    <source>
        <dbReference type="ARBA" id="ARBA00022475"/>
    </source>
</evidence>
<evidence type="ECO:0000256" key="7">
    <source>
        <dbReference type="ARBA" id="ARBA00023014"/>
    </source>
</evidence>
<dbReference type="Pfam" id="PF13486">
    <property type="entry name" value="Dehalogenase"/>
    <property type="match status" value="1"/>
</dbReference>
<dbReference type="PATRIC" id="fig|1217799.6.peg.655"/>
<dbReference type="GO" id="GO:0005886">
    <property type="term" value="C:plasma membrane"/>
    <property type="evidence" value="ECO:0007669"/>
    <property type="project" value="UniProtKB-SubCell"/>
</dbReference>
<dbReference type="AlphaFoldDB" id="A0A0W0GGX0"/>
<protein>
    <submittedName>
        <fullName evidence="12">Reductive dehalogenase</fullName>
    </submittedName>
</protein>
<evidence type="ECO:0000256" key="3">
    <source>
        <dbReference type="ARBA" id="ARBA00022485"/>
    </source>
</evidence>
<evidence type="ECO:0000313" key="12">
    <source>
        <dbReference type="EMBL" id="KTB47791.1"/>
    </source>
</evidence>
<gene>
    <name evidence="12" type="ORF">DEALK_06360</name>
</gene>
<dbReference type="PROSITE" id="PS51318">
    <property type="entry name" value="TAT"/>
    <property type="match status" value="1"/>
</dbReference>
<keyword evidence="2" id="KW-1003">Cell membrane</keyword>
<dbReference type="InterPro" id="IPR012832">
    <property type="entry name" value="RDH"/>
</dbReference>
<accession>A0A0W0GGX0</accession>
<dbReference type="PROSITE" id="PS00198">
    <property type="entry name" value="4FE4S_FER_1"/>
    <property type="match status" value="1"/>
</dbReference>
<feature type="domain" description="4Fe-4S ferredoxin-type" evidence="11">
    <location>
        <begin position="343"/>
        <end position="375"/>
    </location>
</feature>
<keyword evidence="8" id="KW-0472">Membrane</keyword>
<organism evidence="12 13">
    <name type="scientific">Dehalogenimonas alkenigignens</name>
    <dbReference type="NCBI Taxonomy" id="1217799"/>
    <lineage>
        <taxon>Bacteria</taxon>
        <taxon>Bacillati</taxon>
        <taxon>Chloroflexota</taxon>
        <taxon>Dehalococcoidia</taxon>
        <taxon>Dehalococcoidales</taxon>
        <taxon>Dehalococcoidaceae</taxon>
        <taxon>Dehalogenimonas</taxon>
    </lineage>
</organism>
<dbReference type="GO" id="GO:0051539">
    <property type="term" value="F:4 iron, 4 sulfur cluster binding"/>
    <property type="evidence" value="ECO:0007669"/>
    <property type="project" value="UniProtKB-KW"/>
</dbReference>
<keyword evidence="13" id="KW-1185">Reference proteome</keyword>
<evidence type="ECO:0000256" key="6">
    <source>
        <dbReference type="ARBA" id="ARBA00023004"/>
    </source>
</evidence>
<dbReference type="Proteomes" id="UP000053947">
    <property type="component" value="Unassembled WGS sequence"/>
</dbReference>
<dbReference type="EMBL" id="LFDV01000002">
    <property type="protein sequence ID" value="KTB47791.1"/>
    <property type="molecule type" value="Genomic_DNA"/>
</dbReference>
<keyword evidence="6" id="KW-0408">Iron</keyword>
<evidence type="ECO:0000259" key="11">
    <source>
        <dbReference type="PROSITE" id="PS51379"/>
    </source>
</evidence>
<keyword evidence="5" id="KW-0732">Signal</keyword>
<evidence type="ECO:0000256" key="5">
    <source>
        <dbReference type="ARBA" id="ARBA00022729"/>
    </source>
</evidence>
<evidence type="ECO:0000256" key="8">
    <source>
        <dbReference type="ARBA" id="ARBA00023136"/>
    </source>
</evidence>
<evidence type="ECO:0000256" key="10">
    <source>
        <dbReference type="SAM" id="MobiDB-lite"/>
    </source>
</evidence>
<dbReference type="GO" id="GO:0046872">
    <property type="term" value="F:metal ion binding"/>
    <property type="evidence" value="ECO:0007669"/>
    <property type="project" value="UniProtKB-KW"/>
</dbReference>
<dbReference type="PROSITE" id="PS51379">
    <property type="entry name" value="4FE4S_FER_2"/>
    <property type="match status" value="1"/>
</dbReference>
<comment type="cofactor">
    <cofactor evidence="9">
        <name>corrinoid</name>
        <dbReference type="ChEBI" id="CHEBI:33913"/>
    </cofactor>
</comment>
<reference evidence="12 13" key="1">
    <citation type="submission" date="2015-06" db="EMBL/GenBank/DDBJ databases">
        <title>Genome sequence of the organohalide-respiring Dehalogenimonas alkenigignens type strain (IP3-3T).</title>
        <authorList>
            <person name="Key T.A."/>
            <person name="Richmond D.P."/>
            <person name="Bowman K.S."/>
            <person name="Cho Y.-J."/>
            <person name="Chun J."/>
            <person name="da Costa M.S."/>
            <person name="Rainey F.A."/>
            <person name="Moe W.M."/>
        </authorList>
    </citation>
    <scope>NUCLEOTIDE SEQUENCE [LARGE SCALE GENOMIC DNA]</scope>
    <source>
        <strain evidence="12 13">IP3-3</strain>
    </source>
</reference>